<dbReference type="SUPFAM" id="SSF51735">
    <property type="entry name" value="NAD(P)-binding Rossmann-fold domains"/>
    <property type="match status" value="1"/>
</dbReference>
<feature type="domain" description="Gfo/Idh/MocA-like oxidoreductase N-terminal" evidence="2">
    <location>
        <begin position="5"/>
        <end position="122"/>
    </location>
</feature>
<dbReference type="InterPro" id="IPR055170">
    <property type="entry name" value="GFO_IDH_MocA-like_dom"/>
</dbReference>
<dbReference type="OrthoDB" id="9792935at2"/>
<dbReference type="Pfam" id="PF01408">
    <property type="entry name" value="GFO_IDH_MocA"/>
    <property type="match status" value="1"/>
</dbReference>
<name>A0A0G3XCP5_9SPHN</name>
<dbReference type="AlphaFoldDB" id="A0A0G3XCP5"/>
<evidence type="ECO:0000256" key="1">
    <source>
        <dbReference type="ARBA" id="ARBA00023002"/>
    </source>
</evidence>
<dbReference type="GO" id="GO:0000166">
    <property type="term" value="F:nucleotide binding"/>
    <property type="evidence" value="ECO:0007669"/>
    <property type="project" value="InterPro"/>
</dbReference>
<dbReference type="InterPro" id="IPR000683">
    <property type="entry name" value="Gfo/Idh/MocA-like_OxRdtase_N"/>
</dbReference>
<dbReference type="InterPro" id="IPR036291">
    <property type="entry name" value="NAD(P)-bd_dom_sf"/>
</dbReference>
<dbReference type="Proteomes" id="UP000035287">
    <property type="component" value="Chromosome"/>
</dbReference>
<evidence type="ECO:0000259" key="3">
    <source>
        <dbReference type="Pfam" id="PF22725"/>
    </source>
</evidence>
<dbReference type="GO" id="GO:0016491">
    <property type="term" value="F:oxidoreductase activity"/>
    <property type="evidence" value="ECO:0007669"/>
    <property type="project" value="UniProtKB-KW"/>
</dbReference>
<dbReference type="InterPro" id="IPR050463">
    <property type="entry name" value="Gfo/Idh/MocA_oxidrdct_glycsds"/>
</dbReference>
<gene>
    <name evidence="4" type="ORF">AB433_03960</name>
</gene>
<dbReference type="Gene3D" id="3.30.360.10">
    <property type="entry name" value="Dihydrodipicolinate Reductase, domain 2"/>
    <property type="match status" value="1"/>
</dbReference>
<accession>A0A0G3XCP5</accession>
<keyword evidence="5" id="KW-1185">Reference proteome</keyword>
<dbReference type="STRING" id="1348774.AB433_03960"/>
<dbReference type="EMBL" id="CP011770">
    <property type="protein sequence ID" value="AKM09325.1"/>
    <property type="molecule type" value="Genomic_DNA"/>
</dbReference>
<protein>
    <recommendedName>
        <fullName evidence="6">Oxidoreductase</fullName>
    </recommendedName>
</protein>
<proteinExistence type="predicted"/>
<evidence type="ECO:0000313" key="4">
    <source>
        <dbReference type="EMBL" id="AKM09325.1"/>
    </source>
</evidence>
<dbReference type="Pfam" id="PF22725">
    <property type="entry name" value="GFO_IDH_MocA_C3"/>
    <property type="match status" value="1"/>
</dbReference>
<keyword evidence="1" id="KW-0560">Oxidoreductase</keyword>
<dbReference type="SUPFAM" id="SSF55347">
    <property type="entry name" value="Glyceraldehyde-3-phosphate dehydrogenase-like, C-terminal domain"/>
    <property type="match status" value="1"/>
</dbReference>
<feature type="domain" description="GFO/IDH/MocA-like oxidoreductase" evidence="3">
    <location>
        <begin position="134"/>
        <end position="267"/>
    </location>
</feature>
<organism evidence="4 5">
    <name type="scientific">Croceicoccus naphthovorans</name>
    <dbReference type="NCBI Taxonomy" id="1348774"/>
    <lineage>
        <taxon>Bacteria</taxon>
        <taxon>Pseudomonadati</taxon>
        <taxon>Pseudomonadota</taxon>
        <taxon>Alphaproteobacteria</taxon>
        <taxon>Sphingomonadales</taxon>
        <taxon>Erythrobacteraceae</taxon>
        <taxon>Croceicoccus</taxon>
    </lineage>
</organism>
<dbReference type="KEGG" id="cna:AB433_03960"/>
<dbReference type="PANTHER" id="PTHR43818">
    <property type="entry name" value="BCDNA.GH03377"/>
    <property type="match status" value="1"/>
</dbReference>
<dbReference type="RefSeq" id="WP_047820015.1">
    <property type="nucleotide sequence ID" value="NZ_CP011770.1"/>
</dbReference>
<dbReference type="PATRIC" id="fig|1348774.3.peg.824"/>
<evidence type="ECO:0008006" key="6">
    <source>
        <dbReference type="Google" id="ProtNLM"/>
    </source>
</evidence>
<dbReference type="PANTHER" id="PTHR43818:SF11">
    <property type="entry name" value="BCDNA.GH03377"/>
    <property type="match status" value="1"/>
</dbReference>
<evidence type="ECO:0000259" key="2">
    <source>
        <dbReference type="Pfam" id="PF01408"/>
    </source>
</evidence>
<reference evidence="4 5" key="1">
    <citation type="submission" date="2015-06" db="EMBL/GenBank/DDBJ databases">
        <authorList>
            <person name="Zeng Y."/>
            <person name="Huang Y."/>
        </authorList>
    </citation>
    <scope>NUCLEOTIDE SEQUENCE [LARGE SCALE GENOMIC DNA]</scope>
    <source>
        <strain evidence="4 5">PQ-2</strain>
    </source>
</reference>
<sequence>MTDKLRVGIISAAWGVQAHLPAWRSLDDVEVVAICTSRQETAEAAAAKTGIKKAYGDYREMARDPEIDIIDVGTRPRLRHEMVTAALEAGKHVYAGMPFGMNASEAQDMFDRQQGKGLVGMVDATVQPTPAGRLMKEKLDEGFIGEVSGINCSFQVQLFTAKSINVPDYAWFADASQGASVLRNIGGHALHALVSLFGPVTEVIGTGSTKLDSWPTSDGSVIKPEVHDNVFLLLRLASGVDAQLNVSWNAANAHGFNLEAWGSKGRLTLKAPGFPQAFSTTLHSGPVGTYLDEPDALVEIPERLMTIPCGTVRADTEQIGVFTLAAIFRDFVDAVRSGKEASPSFKQAAHVQKIIDATELSYAQRAWIPIG</sequence>
<dbReference type="Gene3D" id="3.40.50.720">
    <property type="entry name" value="NAD(P)-binding Rossmann-like Domain"/>
    <property type="match status" value="1"/>
</dbReference>
<evidence type="ECO:0000313" key="5">
    <source>
        <dbReference type="Proteomes" id="UP000035287"/>
    </source>
</evidence>